<protein>
    <submittedName>
        <fullName evidence="6">LysR family transcriptional regulator</fullName>
    </submittedName>
</protein>
<comment type="similarity">
    <text evidence="1">Belongs to the LysR transcriptional regulatory family.</text>
</comment>
<evidence type="ECO:0000256" key="3">
    <source>
        <dbReference type="ARBA" id="ARBA00023125"/>
    </source>
</evidence>
<evidence type="ECO:0000256" key="1">
    <source>
        <dbReference type="ARBA" id="ARBA00009437"/>
    </source>
</evidence>
<reference evidence="6 7" key="1">
    <citation type="submission" date="2022-10" db="EMBL/GenBank/DDBJ databases">
        <title>Paucibacter sp. hw1 Genome sequencing.</title>
        <authorList>
            <person name="Park S."/>
        </authorList>
    </citation>
    <scope>NUCLEOTIDE SEQUENCE [LARGE SCALE GENOMIC DNA]</scope>
    <source>
        <strain evidence="7">hw1</strain>
    </source>
</reference>
<evidence type="ECO:0000256" key="2">
    <source>
        <dbReference type="ARBA" id="ARBA00023015"/>
    </source>
</evidence>
<accession>A0ABT5KCA1</accession>
<dbReference type="Gene3D" id="1.10.10.10">
    <property type="entry name" value="Winged helix-like DNA-binding domain superfamily/Winged helix DNA-binding domain"/>
    <property type="match status" value="1"/>
</dbReference>
<dbReference type="Proteomes" id="UP001221189">
    <property type="component" value="Unassembled WGS sequence"/>
</dbReference>
<evidence type="ECO:0000313" key="6">
    <source>
        <dbReference type="EMBL" id="MDC8770401.1"/>
    </source>
</evidence>
<sequence length="299" mass="32797">MRALNLDQLRTLVAIADLGTFAAAAQALHLAAPTVSLHISELESRLDATLLLRGKRGAQLTSAGQVLVQRGRALLRDADAAIELVARHARGRAGKVRLATQTGVLVYLLPQVLARLKEVHPEIEVEVAVLGTHHTLAALREGRQDLGLVTLPLPPDHGQQSEPWRSDPVLAYLPPDWDVPDEVTPAWLADKPLILNESSTQMYRHTMAWFGQAGFNPVTRIELNYTEAIKSMVVAGYGASVMPQDTFDAPQVLSLHERMQLRPLLPAMTRELVLVYPEPALMAPAARPVLEMLREFAQA</sequence>
<organism evidence="6 7">
    <name type="scientific">Roseateles albus</name>
    <dbReference type="NCBI Taxonomy" id="2987525"/>
    <lineage>
        <taxon>Bacteria</taxon>
        <taxon>Pseudomonadati</taxon>
        <taxon>Pseudomonadota</taxon>
        <taxon>Betaproteobacteria</taxon>
        <taxon>Burkholderiales</taxon>
        <taxon>Sphaerotilaceae</taxon>
        <taxon>Roseateles</taxon>
    </lineage>
</organism>
<dbReference type="RefSeq" id="WP_273598846.1">
    <property type="nucleotide sequence ID" value="NZ_JAQQXT010000001.1"/>
</dbReference>
<dbReference type="SUPFAM" id="SSF46785">
    <property type="entry name" value="Winged helix' DNA-binding domain"/>
    <property type="match status" value="1"/>
</dbReference>
<keyword evidence="7" id="KW-1185">Reference proteome</keyword>
<dbReference type="InterPro" id="IPR036390">
    <property type="entry name" value="WH_DNA-bd_sf"/>
</dbReference>
<evidence type="ECO:0000313" key="7">
    <source>
        <dbReference type="Proteomes" id="UP001221189"/>
    </source>
</evidence>
<dbReference type="PROSITE" id="PS50931">
    <property type="entry name" value="HTH_LYSR"/>
    <property type="match status" value="1"/>
</dbReference>
<dbReference type="EMBL" id="JAQQXT010000001">
    <property type="protein sequence ID" value="MDC8770401.1"/>
    <property type="molecule type" value="Genomic_DNA"/>
</dbReference>
<keyword evidence="2" id="KW-0805">Transcription regulation</keyword>
<proteinExistence type="inferred from homology"/>
<dbReference type="SUPFAM" id="SSF53850">
    <property type="entry name" value="Periplasmic binding protein-like II"/>
    <property type="match status" value="1"/>
</dbReference>
<dbReference type="PANTHER" id="PTHR30419:SF2">
    <property type="entry name" value="LYSR FAMILY TRANSCRIPTIONAL REGULATOR"/>
    <property type="match status" value="1"/>
</dbReference>
<dbReference type="InterPro" id="IPR005119">
    <property type="entry name" value="LysR_subst-bd"/>
</dbReference>
<dbReference type="InterPro" id="IPR050950">
    <property type="entry name" value="HTH-type_LysR_regulators"/>
</dbReference>
<dbReference type="InterPro" id="IPR036388">
    <property type="entry name" value="WH-like_DNA-bd_sf"/>
</dbReference>
<comment type="caution">
    <text evidence="6">The sequence shown here is derived from an EMBL/GenBank/DDBJ whole genome shotgun (WGS) entry which is preliminary data.</text>
</comment>
<dbReference type="Pfam" id="PF00126">
    <property type="entry name" value="HTH_1"/>
    <property type="match status" value="1"/>
</dbReference>
<dbReference type="PANTHER" id="PTHR30419">
    <property type="entry name" value="HTH-TYPE TRANSCRIPTIONAL REGULATOR YBHD"/>
    <property type="match status" value="1"/>
</dbReference>
<keyword evidence="4" id="KW-0804">Transcription</keyword>
<dbReference type="Gene3D" id="3.40.190.290">
    <property type="match status" value="1"/>
</dbReference>
<name>A0ABT5KCA1_9BURK</name>
<dbReference type="CDD" id="cd05466">
    <property type="entry name" value="PBP2_LTTR_substrate"/>
    <property type="match status" value="1"/>
</dbReference>
<dbReference type="InterPro" id="IPR000847">
    <property type="entry name" value="LysR_HTH_N"/>
</dbReference>
<gene>
    <name evidence="6" type="ORF">PRZ03_02370</name>
</gene>
<evidence type="ECO:0000259" key="5">
    <source>
        <dbReference type="PROSITE" id="PS50931"/>
    </source>
</evidence>
<feature type="domain" description="HTH lysR-type" evidence="5">
    <location>
        <begin position="4"/>
        <end position="61"/>
    </location>
</feature>
<evidence type="ECO:0000256" key="4">
    <source>
        <dbReference type="ARBA" id="ARBA00023163"/>
    </source>
</evidence>
<dbReference type="Pfam" id="PF03466">
    <property type="entry name" value="LysR_substrate"/>
    <property type="match status" value="1"/>
</dbReference>
<keyword evidence="3" id="KW-0238">DNA-binding</keyword>